<keyword evidence="8" id="KW-0119">Carbohydrate metabolism</keyword>
<evidence type="ECO:0000313" key="14">
    <source>
        <dbReference type="Proteomes" id="UP001266357"/>
    </source>
</evidence>
<dbReference type="InterPro" id="IPR036291">
    <property type="entry name" value="NAD(P)-bd_dom_sf"/>
</dbReference>
<evidence type="ECO:0000313" key="13">
    <source>
        <dbReference type="EMBL" id="MDT0603925.1"/>
    </source>
</evidence>
<gene>
    <name evidence="13" type="ORF">RM573_09995</name>
</gene>
<dbReference type="RefSeq" id="WP_311581125.1">
    <property type="nucleotide sequence ID" value="NZ_JAVRIF010000004.1"/>
</dbReference>
<comment type="pathway">
    <text evidence="3">Carbohydrate metabolism; galactose metabolism.</text>
</comment>
<reference evidence="13 14" key="1">
    <citation type="submission" date="2023-09" db="EMBL/GenBank/DDBJ databases">
        <authorList>
            <person name="Rey-Velasco X."/>
        </authorList>
    </citation>
    <scope>NUCLEOTIDE SEQUENCE [LARGE SCALE GENOMIC DNA]</scope>
    <source>
        <strain evidence="13 14">W431</strain>
    </source>
</reference>
<evidence type="ECO:0000256" key="10">
    <source>
        <dbReference type="ARBA" id="ARBA00031367"/>
    </source>
</evidence>
<dbReference type="InterPro" id="IPR001509">
    <property type="entry name" value="Epimerase_deHydtase"/>
</dbReference>
<dbReference type="PANTHER" id="PTHR43725">
    <property type="entry name" value="UDP-GLUCOSE 4-EPIMERASE"/>
    <property type="match status" value="1"/>
</dbReference>
<evidence type="ECO:0000256" key="8">
    <source>
        <dbReference type="ARBA" id="ARBA00023144"/>
    </source>
</evidence>
<evidence type="ECO:0000256" key="4">
    <source>
        <dbReference type="ARBA" id="ARBA00007637"/>
    </source>
</evidence>
<proteinExistence type="inferred from homology"/>
<feature type="domain" description="NAD-dependent epimerase/dehydratase" evidence="12">
    <location>
        <begin position="104"/>
        <end position="246"/>
    </location>
</feature>
<evidence type="ECO:0000256" key="3">
    <source>
        <dbReference type="ARBA" id="ARBA00004947"/>
    </source>
</evidence>
<sequence length="370" mass="41718">MERRNFIKSVGAISTLSLSPTVFTKTVNLSKKGKILILGGTKFIGPVIVEQLIEAGYEVTLFNRGLTNPHLFPNIEKLRGDRYPANGKGLTALKTSRKWDVIIDTWAENPLCVKDTLSLLQNRCKQYIYTSSMAVYPDQLLSTQSGITEKAKLPTDNIPTNYNDSLNYGLNKRIADKLVNHSSKGCVLRPHSICGIALDNISDNQRYWPVRLQRGGEIAAPGDGGDTTQYIDVKDLAAFILTCIEKRYIGTYNTFTTERFDAYLYGLKSLSSNRSELSWLSHEYLYKNNIRHYVDMPMWAARQVVKGTFTISSEKAIQAGLTFRPLSHTFSDVLAGFYQHESNRYEFGVGESKSGLSRQREQQLLTHYQA</sequence>
<comment type="catalytic activity">
    <reaction evidence="1">
        <text>UDP-alpha-D-glucose = UDP-alpha-D-galactose</text>
        <dbReference type="Rhea" id="RHEA:22168"/>
        <dbReference type="ChEBI" id="CHEBI:58885"/>
        <dbReference type="ChEBI" id="CHEBI:66914"/>
        <dbReference type="EC" id="5.1.3.2"/>
    </reaction>
</comment>
<dbReference type="Pfam" id="PF01370">
    <property type="entry name" value="Epimerase"/>
    <property type="match status" value="1"/>
</dbReference>
<dbReference type="SUPFAM" id="SSF51735">
    <property type="entry name" value="NAD(P)-binding Rossmann-fold domains"/>
    <property type="match status" value="1"/>
</dbReference>
<comment type="similarity">
    <text evidence="4">Belongs to the NAD(P)-dependent epimerase/dehydratase family.</text>
</comment>
<organism evidence="13 14">
    <name type="scientific">Thalassotalea castellviae</name>
    <dbReference type="NCBI Taxonomy" id="3075612"/>
    <lineage>
        <taxon>Bacteria</taxon>
        <taxon>Pseudomonadati</taxon>
        <taxon>Pseudomonadota</taxon>
        <taxon>Gammaproteobacteria</taxon>
        <taxon>Alteromonadales</taxon>
        <taxon>Colwelliaceae</taxon>
        <taxon>Thalassotalea</taxon>
    </lineage>
</organism>
<comment type="caution">
    <text evidence="13">The sequence shown here is derived from an EMBL/GenBank/DDBJ whole genome shotgun (WGS) entry which is preliminary data.</text>
</comment>
<dbReference type="EMBL" id="JAVRIF010000004">
    <property type="protein sequence ID" value="MDT0603925.1"/>
    <property type="molecule type" value="Genomic_DNA"/>
</dbReference>
<comment type="cofactor">
    <cofactor evidence="2">
        <name>NAD(+)</name>
        <dbReference type="ChEBI" id="CHEBI:57540"/>
    </cofactor>
</comment>
<evidence type="ECO:0000259" key="12">
    <source>
        <dbReference type="Pfam" id="PF01370"/>
    </source>
</evidence>
<dbReference type="Gene3D" id="3.40.50.720">
    <property type="entry name" value="NAD(P)-binding Rossmann-like Domain"/>
    <property type="match status" value="2"/>
</dbReference>
<evidence type="ECO:0000256" key="11">
    <source>
        <dbReference type="ARBA" id="ARBA00033067"/>
    </source>
</evidence>
<protein>
    <recommendedName>
        <fullName evidence="6">UDP-glucose 4-epimerase</fullName>
        <ecNumber evidence="5">5.1.3.2</ecNumber>
    </recommendedName>
    <alternativeName>
        <fullName evidence="11">Galactowaldenase</fullName>
    </alternativeName>
    <alternativeName>
        <fullName evidence="10">UDP-galactose 4-epimerase</fullName>
    </alternativeName>
</protein>
<evidence type="ECO:0000256" key="5">
    <source>
        <dbReference type="ARBA" id="ARBA00013189"/>
    </source>
</evidence>
<keyword evidence="14" id="KW-1185">Reference proteome</keyword>
<evidence type="ECO:0000256" key="2">
    <source>
        <dbReference type="ARBA" id="ARBA00001911"/>
    </source>
</evidence>
<keyword evidence="7" id="KW-0520">NAD</keyword>
<evidence type="ECO:0000256" key="9">
    <source>
        <dbReference type="ARBA" id="ARBA00023235"/>
    </source>
</evidence>
<evidence type="ECO:0000256" key="6">
    <source>
        <dbReference type="ARBA" id="ARBA00018569"/>
    </source>
</evidence>
<keyword evidence="9" id="KW-0413">Isomerase</keyword>
<dbReference type="EC" id="5.1.3.2" evidence="5"/>
<evidence type="ECO:0000256" key="7">
    <source>
        <dbReference type="ARBA" id="ARBA00023027"/>
    </source>
</evidence>
<dbReference type="PANTHER" id="PTHR43725:SF47">
    <property type="entry name" value="UDP-GLUCOSE 4-EPIMERASE"/>
    <property type="match status" value="1"/>
</dbReference>
<name>A0ABU3A176_9GAMM</name>
<accession>A0ABU3A176</accession>
<keyword evidence="8" id="KW-0299">Galactose metabolism</keyword>
<dbReference type="Proteomes" id="UP001266357">
    <property type="component" value="Unassembled WGS sequence"/>
</dbReference>
<evidence type="ECO:0000256" key="1">
    <source>
        <dbReference type="ARBA" id="ARBA00000083"/>
    </source>
</evidence>